<dbReference type="SMART" id="SM00813">
    <property type="entry name" value="Alpha-L-AF_C"/>
    <property type="match status" value="1"/>
</dbReference>
<dbReference type="AlphaFoldDB" id="A0A0D1YEM9"/>
<evidence type="ECO:0000256" key="6">
    <source>
        <dbReference type="ARBA" id="ARBA00022801"/>
    </source>
</evidence>
<evidence type="ECO:0000256" key="5">
    <source>
        <dbReference type="ARBA" id="ARBA00022729"/>
    </source>
</evidence>
<dbReference type="PANTHER" id="PTHR31776">
    <property type="entry name" value="ALPHA-L-ARABINOFURANOSIDASE 1"/>
    <property type="match status" value="1"/>
</dbReference>
<evidence type="ECO:0000313" key="10">
    <source>
        <dbReference type="EMBL" id="KIW13501.1"/>
    </source>
</evidence>
<dbReference type="GO" id="GO:0031222">
    <property type="term" value="P:arabinan catabolic process"/>
    <property type="evidence" value="ECO:0007669"/>
    <property type="project" value="UniProtKB-UniPathway"/>
</dbReference>
<keyword evidence="6" id="KW-0378">Hydrolase</keyword>
<dbReference type="Gene3D" id="3.20.20.80">
    <property type="entry name" value="Glycosidases"/>
    <property type="match status" value="1"/>
</dbReference>
<dbReference type="Pfam" id="PF22848">
    <property type="entry name" value="ASD1_dom"/>
    <property type="match status" value="1"/>
</dbReference>
<dbReference type="Proteomes" id="UP000053328">
    <property type="component" value="Unassembled WGS sequence"/>
</dbReference>
<keyword evidence="7" id="KW-0325">Glycoprotein</keyword>
<dbReference type="SUPFAM" id="SSF51011">
    <property type="entry name" value="Glycosyl hydrolase domain"/>
    <property type="match status" value="1"/>
</dbReference>
<gene>
    <name evidence="10" type="ORF">PV08_08689</name>
</gene>
<dbReference type="STRING" id="91928.A0A0D1YEM9"/>
<dbReference type="Gene3D" id="2.60.40.1180">
    <property type="entry name" value="Golgi alpha-mannosidase II"/>
    <property type="match status" value="1"/>
</dbReference>
<accession>A0A0D1YEM9</accession>
<dbReference type="Pfam" id="PF06964">
    <property type="entry name" value="Alpha-L-AF_C"/>
    <property type="match status" value="1"/>
</dbReference>
<organism evidence="10 11">
    <name type="scientific">Exophiala spinifera</name>
    <dbReference type="NCBI Taxonomy" id="91928"/>
    <lineage>
        <taxon>Eukaryota</taxon>
        <taxon>Fungi</taxon>
        <taxon>Dikarya</taxon>
        <taxon>Ascomycota</taxon>
        <taxon>Pezizomycotina</taxon>
        <taxon>Eurotiomycetes</taxon>
        <taxon>Chaetothyriomycetidae</taxon>
        <taxon>Chaetothyriales</taxon>
        <taxon>Herpotrichiellaceae</taxon>
        <taxon>Exophiala</taxon>
    </lineage>
</organism>
<dbReference type="InterPro" id="IPR017853">
    <property type="entry name" value="GH"/>
</dbReference>
<dbReference type="SUPFAM" id="SSF51445">
    <property type="entry name" value="(Trans)glycosidases"/>
    <property type="match status" value="1"/>
</dbReference>
<evidence type="ECO:0000256" key="4">
    <source>
        <dbReference type="ARBA" id="ARBA00012670"/>
    </source>
</evidence>
<sequence>MFSSSVLVALLQLSTSAWGRSVVKAPVKRQSYDFINITQYNSTPGPVELSVSLNAGGRNQTAPLLYGWWVAFYHVSPYVILWLIRGRMHEDISHSGDGGIYGEALVNRAFQGSGAIIGAVQGIPGSSVQYSENPILPWGPVITGWRGIGGVNLSLTLLHPLSDALPIALQVDIPWDATGEVGILNEGWWGIDVRPGTYNASFYILSNKPRNNGTLSHIDVSLRSNLTDDVWSSSSISFGEGQNISSFEWTQYEVQLGNTVKAPNSNNTFAITFDASEVAGNTYYFSLVSLFPETYKNRPNGIRKDLGEAIVNLGSKVLRFPGGNNIEGYSIDQRWKWHETIGPLKDRKGRVGDWGYTNTNGLGLMEYLEFCEDGGIEPVLAVYAGFSLDIWGQDGVSFPEDRMGDVLQDILNELEYITGDTSTHYGALRASHGHPEPFALKYVEIGNEDWFSSTYPYRFPILYNGIKQAYPEITLISTAFDENDDYNITIPAGGMWDTHHYEEPSYFIEHFDFFDNWQESTGNTDVTVFIGEYSVFQVDTPDGAVNYSMPLGKHIFYPTLMAAIGEGVYLLGAERNPNVVKMTSYAPSLVNLNWQNWTPDLVAFTANHDETVLSASYYSQQLLASYRGTQTLPVTTNQGDYNPLWWVATATEGDERVYFKVINSGNSSVPLTVNFDEGFSAVNGTILTHPDIAAFNYIGNATAVSLAPITDLPAASAGETTFTWAVPPWSVNVLEFQMT</sequence>
<evidence type="ECO:0000256" key="8">
    <source>
        <dbReference type="SAM" id="SignalP"/>
    </source>
</evidence>
<feature type="chain" id="PRO_5002246906" description="non-reducing end alpha-L-arabinofuranosidase" evidence="8">
    <location>
        <begin position="20"/>
        <end position="739"/>
    </location>
</feature>
<protein>
    <recommendedName>
        <fullName evidence="4">non-reducing end alpha-L-arabinofuranosidase</fullName>
        <ecNumber evidence="4">3.2.1.55</ecNumber>
    </recommendedName>
</protein>
<dbReference type="PANTHER" id="PTHR31776:SF0">
    <property type="entry name" value="ALPHA-L-ARABINOFURANOSIDASE 1"/>
    <property type="match status" value="1"/>
</dbReference>
<dbReference type="EMBL" id="KN847497">
    <property type="protein sequence ID" value="KIW13501.1"/>
    <property type="molecule type" value="Genomic_DNA"/>
</dbReference>
<comment type="catalytic activity">
    <reaction evidence="1">
        <text>Hydrolysis of terminal non-reducing alpha-L-arabinofuranoside residues in alpha-L-arabinosides.</text>
        <dbReference type="EC" id="3.2.1.55"/>
    </reaction>
</comment>
<comment type="pathway">
    <text evidence="2">Glycan metabolism; L-arabinan degradation.</text>
</comment>
<dbReference type="UniPathway" id="UPA00667"/>
<evidence type="ECO:0000313" key="11">
    <source>
        <dbReference type="Proteomes" id="UP000053328"/>
    </source>
</evidence>
<dbReference type="InterPro" id="IPR013780">
    <property type="entry name" value="Glyco_hydro_b"/>
</dbReference>
<dbReference type="InterPro" id="IPR055235">
    <property type="entry name" value="ASD1_cat"/>
</dbReference>
<evidence type="ECO:0000256" key="3">
    <source>
        <dbReference type="ARBA" id="ARBA00007186"/>
    </source>
</evidence>
<evidence type="ECO:0000259" key="9">
    <source>
        <dbReference type="SMART" id="SM00813"/>
    </source>
</evidence>
<evidence type="ECO:0000256" key="7">
    <source>
        <dbReference type="ARBA" id="ARBA00023180"/>
    </source>
</evidence>
<dbReference type="GO" id="GO:0046556">
    <property type="term" value="F:alpha-L-arabinofuranosidase activity"/>
    <property type="evidence" value="ECO:0007669"/>
    <property type="project" value="UniProtKB-EC"/>
</dbReference>
<name>A0A0D1YEM9_9EURO</name>
<evidence type="ECO:0000256" key="2">
    <source>
        <dbReference type="ARBA" id="ARBA00004834"/>
    </source>
</evidence>
<feature type="domain" description="Alpha-L-arabinofuranosidase C-terminal" evidence="9">
    <location>
        <begin position="544"/>
        <end position="730"/>
    </location>
</feature>
<keyword evidence="11" id="KW-1185">Reference proteome</keyword>
<proteinExistence type="inferred from homology"/>
<dbReference type="OrthoDB" id="406864at2759"/>
<dbReference type="HOGENOM" id="CLU_010060_1_1_1"/>
<dbReference type="GO" id="GO:0046373">
    <property type="term" value="P:L-arabinose metabolic process"/>
    <property type="evidence" value="ECO:0007669"/>
    <property type="project" value="InterPro"/>
</dbReference>
<dbReference type="RefSeq" id="XP_016233717.1">
    <property type="nucleotide sequence ID" value="XM_016383014.1"/>
</dbReference>
<dbReference type="InterPro" id="IPR051563">
    <property type="entry name" value="Glycosyl_Hydrolase_51"/>
</dbReference>
<dbReference type="EC" id="3.2.1.55" evidence="4"/>
<evidence type="ECO:0000256" key="1">
    <source>
        <dbReference type="ARBA" id="ARBA00001462"/>
    </source>
</evidence>
<dbReference type="GeneID" id="27335772"/>
<reference evidence="10 11" key="1">
    <citation type="submission" date="2015-01" db="EMBL/GenBank/DDBJ databases">
        <title>The Genome Sequence of Exophiala spinifera CBS89968.</title>
        <authorList>
            <consortium name="The Broad Institute Genomics Platform"/>
            <person name="Cuomo C."/>
            <person name="de Hoog S."/>
            <person name="Gorbushina A."/>
            <person name="Stielow B."/>
            <person name="Teixiera M."/>
            <person name="Abouelleil A."/>
            <person name="Chapman S.B."/>
            <person name="Priest M."/>
            <person name="Young S.K."/>
            <person name="Wortman J."/>
            <person name="Nusbaum C."/>
            <person name="Birren B."/>
        </authorList>
    </citation>
    <scope>NUCLEOTIDE SEQUENCE [LARGE SCALE GENOMIC DNA]</scope>
    <source>
        <strain evidence="10 11">CBS 89968</strain>
    </source>
</reference>
<dbReference type="InterPro" id="IPR010720">
    <property type="entry name" value="Alpha-L-AF_C"/>
</dbReference>
<dbReference type="VEuPathDB" id="FungiDB:PV08_08689"/>
<keyword evidence="5 8" id="KW-0732">Signal</keyword>
<comment type="similarity">
    <text evidence="3">Belongs to the glycosyl hydrolase 51 family.</text>
</comment>
<feature type="signal peptide" evidence="8">
    <location>
        <begin position="1"/>
        <end position="19"/>
    </location>
</feature>